<keyword evidence="1" id="KW-0472">Membrane</keyword>
<evidence type="ECO:0000313" key="3">
    <source>
        <dbReference type="Proteomes" id="UP000091820"/>
    </source>
</evidence>
<dbReference type="EnsemblMetazoa" id="GBRI017183-RA">
    <property type="protein sequence ID" value="GBRI017183-PA"/>
    <property type="gene ID" value="GBRI017183"/>
</dbReference>
<proteinExistence type="predicted"/>
<sequence length="120" mass="12928">MPGSEVIVVFVVLVAVVVVVVVVAVFADVIVFKEVVFSGFIKQLLDGWTDGDAAALVAVAVNILFIGSYKPAQTLLVMVLCWGSVSEILREVTIANTTPLEIEVLLDLLSLDYSKYQNIS</sequence>
<reference evidence="2" key="2">
    <citation type="submission" date="2020-05" db="UniProtKB">
        <authorList>
            <consortium name="EnsemblMetazoa"/>
        </authorList>
    </citation>
    <scope>IDENTIFICATION</scope>
    <source>
        <strain evidence="2">IAEA</strain>
    </source>
</reference>
<name>A0A1A9WEZ3_9MUSC</name>
<dbReference type="VEuPathDB" id="VectorBase:GBRI017183"/>
<keyword evidence="3" id="KW-1185">Reference proteome</keyword>
<dbReference type="Proteomes" id="UP000091820">
    <property type="component" value="Unassembled WGS sequence"/>
</dbReference>
<organism evidence="2 3">
    <name type="scientific">Glossina brevipalpis</name>
    <dbReference type="NCBI Taxonomy" id="37001"/>
    <lineage>
        <taxon>Eukaryota</taxon>
        <taxon>Metazoa</taxon>
        <taxon>Ecdysozoa</taxon>
        <taxon>Arthropoda</taxon>
        <taxon>Hexapoda</taxon>
        <taxon>Insecta</taxon>
        <taxon>Pterygota</taxon>
        <taxon>Neoptera</taxon>
        <taxon>Endopterygota</taxon>
        <taxon>Diptera</taxon>
        <taxon>Brachycera</taxon>
        <taxon>Muscomorpha</taxon>
        <taxon>Hippoboscoidea</taxon>
        <taxon>Glossinidae</taxon>
        <taxon>Glossina</taxon>
    </lineage>
</organism>
<keyword evidence="1" id="KW-0812">Transmembrane</keyword>
<protein>
    <submittedName>
        <fullName evidence="2">Uncharacterized protein</fullName>
    </submittedName>
</protein>
<accession>A0A1A9WEZ3</accession>
<feature type="transmembrane region" description="Helical" evidence="1">
    <location>
        <begin position="53"/>
        <end position="69"/>
    </location>
</feature>
<feature type="transmembrane region" description="Helical" evidence="1">
    <location>
        <begin position="6"/>
        <end position="32"/>
    </location>
</feature>
<reference evidence="3" key="1">
    <citation type="submission" date="2014-03" db="EMBL/GenBank/DDBJ databases">
        <authorList>
            <person name="Aksoy S."/>
            <person name="Warren W."/>
            <person name="Wilson R.K."/>
        </authorList>
    </citation>
    <scope>NUCLEOTIDE SEQUENCE [LARGE SCALE GENOMIC DNA]</scope>
    <source>
        <strain evidence="3">IAEA</strain>
    </source>
</reference>
<keyword evidence="1" id="KW-1133">Transmembrane helix</keyword>
<dbReference type="AlphaFoldDB" id="A0A1A9WEZ3"/>
<evidence type="ECO:0000313" key="2">
    <source>
        <dbReference type="EnsemblMetazoa" id="GBRI017183-PA"/>
    </source>
</evidence>
<evidence type="ECO:0000256" key="1">
    <source>
        <dbReference type="SAM" id="Phobius"/>
    </source>
</evidence>